<dbReference type="EMBL" id="VOBR01000006">
    <property type="protein sequence ID" value="TWP52193.1"/>
    <property type="molecule type" value="Genomic_DNA"/>
</dbReference>
<gene>
    <name evidence="1" type="ORF">FKR81_11495</name>
</gene>
<dbReference type="InterPro" id="IPR011990">
    <property type="entry name" value="TPR-like_helical_dom_sf"/>
</dbReference>
<keyword evidence="2" id="KW-1185">Reference proteome</keyword>
<dbReference type="SUPFAM" id="SSF48452">
    <property type="entry name" value="TPR-like"/>
    <property type="match status" value="1"/>
</dbReference>
<accession>A0A563EX09</accession>
<name>A0A563EX09_9PSEU</name>
<evidence type="ECO:0000313" key="2">
    <source>
        <dbReference type="Proteomes" id="UP000316639"/>
    </source>
</evidence>
<reference evidence="1 2" key="1">
    <citation type="submission" date="2019-07" db="EMBL/GenBank/DDBJ databases">
        <title>Lentzea xizangensis sp. nov., isolated from Qinghai-Tibetan Plateau Soils.</title>
        <authorList>
            <person name="Huang J."/>
        </authorList>
    </citation>
    <scope>NUCLEOTIDE SEQUENCE [LARGE SCALE GENOMIC DNA]</scope>
    <source>
        <strain evidence="1 2">FXJ1.1311</strain>
    </source>
</reference>
<comment type="caution">
    <text evidence="1">The sequence shown here is derived from an EMBL/GenBank/DDBJ whole genome shotgun (WGS) entry which is preliminary data.</text>
</comment>
<organism evidence="1 2">
    <name type="scientific">Lentzea tibetensis</name>
    <dbReference type="NCBI Taxonomy" id="2591470"/>
    <lineage>
        <taxon>Bacteria</taxon>
        <taxon>Bacillati</taxon>
        <taxon>Actinomycetota</taxon>
        <taxon>Actinomycetes</taxon>
        <taxon>Pseudonocardiales</taxon>
        <taxon>Pseudonocardiaceae</taxon>
        <taxon>Lentzea</taxon>
    </lineage>
</organism>
<dbReference type="Proteomes" id="UP000316639">
    <property type="component" value="Unassembled WGS sequence"/>
</dbReference>
<evidence type="ECO:0000313" key="1">
    <source>
        <dbReference type="EMBL" id="TWP52193.1"/>
    </source>
</evidence>
<sequence length="448" mass="48273">MTATFEVVENAALRRLLAEAGLSNCALARAIVAMAEKEGLHLGTTTTSVKRMLQGAQPRWPVPRIAASVLTVRLGYQVNVTDCGFADRSPVGDTFDGFACSPTIGGTIATVVELSGRDMNRRNFLMGTAFTAAAFAQPAWLALTTPATAWAEGTRIGNSDVEVLLATVRHFETLHRRHGGGTVRQQLIHFVHHQARAALHGTCSDRVRRDLFSAVAQATWMAGLTTVDSGRHALGQRYYAQALNLASHAGDRLYAANALAEMSRVTIDVSPGEAHQATALARSALQVANGDATPALGAYLHAIEARGLALLGDAKGTTKALENAQRSFDRDGTEPDWLSFYGESDLMSDIGQCLRDTGRPQQGVAMLERALSELPEHRVTARAKTQIHIAAAYLELRDYEKADQVTGEALTAIGGLSSSRIVERVKALRRRADKRHADLDERIADFLG</sequence>
<proteinExistence type="predicted"/>
<dbReference type="OrthoDB" id="3213425at2"/>
<dbReference type="RefSeq" id="WP_146350989.1">
    <property type="nucleotide sequence ID" value="NZ_VOBR01000006.1"/>
</dbReference>
<dbReference type="Gene3D" id="1.25.40.10">
    <property type="entry name" value="Tetratricopeptide repeat domain"/>
    <property type="match status" value="1"/>
</dbReference>
<dbReference type="AlphaFoldDB" id="A0A563EX09"/>
<protein>
    <submittedName>
        <fullName evidence="1">Uncharacterized protein</fullName>
    </submittedName>
</protein>